<accession>A0A4U1CSW5</accession>
<gene>
    <name evidence="1" type="ORF">FA048_08080</name>
</gene>
<dbReference type="OrthoDB" id="9819793at2"/>
<keyword evidence="2" id="KW-1185">Reference proteome</keyword>
<evidence type="ECO:0000313" key="1">
    <source>
        <dbReference type="EMBL" id="TKC10150.1"/>
    </source>
</evidence>
<reference evidence="1 2" key="1">
    <citation type="submission" date="2019-04" db="EMBL/GenBank/DDBJ databases">
        <title>Pedobacter sp. RP-3-22 sp. nov., isolated from Arctic soil.</title>
        <authorList>
            <person name="Dahal R.H."/>
            <person name="Kim D.-U."/>
        </authorList>
    </citation>
    <scope>NUCLEOTIDE SEQUENCE [LARGE SCALE GENOMIC DNA]</scope>
    <source>
        <strain evidence="1 2">RP-3-22</strain>
    </source>
</reference>
<protein>
    <recommendedName>
        <fullName evidence="3">Lipoprotein</fullName>
    </recommendedName>
</protein>
<comment type="caution">
    <text evidence="1">The sequence shown here is derived from an EMBL/GenBank/DDBJ whole genome shotgun (WGS) entry which is preliminary data.</text>
</comment>
<dbReference type="Proteomes" id="UP000309488">
    <property type="component" value="Unassembled WGS sequence"/>
</dbReference>
<dbReference type="AlphaFoldDB" id="A0A4U1CSW5"/>
<dbReference type="RefSeq" id="WP_136839724.1">
    <property type="nucleotide sequence ID" value="NZ_SWBR01000002.1"/>
</dbReference>
<evidence type="ECO:0000313" key="2">
    <source>
        <dbReference type="Proteomes" id="UP000309488"/>
    </source>
</evidence>
<dbReference type="EMBL" id="SWBR01000002">
    <property type="protein sequence ID" value="TKC10150.1"/>
    <property type="molecule type" value="Genomic_DNA"/>
</dbReference>
<organism evidence="1 2">
    <name type="scientific">Pedobacter polaris</name>
    <dbReference type="NCBI Taxonomy" id="2571273"/>
    <lineage>
        <taxon>Bacteria</taxon>
        <taxon>Pseudomonadati</taxon>
        <taxon>Bacteroidota</taxon>
        <taxon>Sphingobacteriia</taxon>
        <taxon>Sphingobacteriales</taxon>
        <taxon>Sphingobacteriaceae</taxon>
        <taxon>Pedobacter</taxon>
    </lineage>
</organism>
<dbReference type="PROSITE" id="PS51257">
    <property type="entry name" value="PROKAR_LIPOPROTEIN"/>
    <property type="match status" value="1"/>
</dbReference>
<evidence type="ECO:0008006" key="3">
    <source>
        <dbReference type="Google" id="ProtNLM"/>
    </source>
</evidence>
<proteinExistence type="predicted"/>
<sequence length="237" mass="26966">MRLKLIAGAIAVIASVSACQTNKPKSESELVKDSTAQTTTKTLLDSFKQNKDESAFLISLYKKLGQQPKDDKGTPYRLIKTEEIKLYGSDRPYTLAYVDEIDGAMSGWPYKELFILDDKGQIKGNFLTQKYEPVTAFENQSPLLMITEETSKANGIHHFVGINKDSVKEYLNTKDWTIQTIDGNNYSPKILPFELKDVNNDKQKDIIFSGLKNNKPFTMSFVWDPKKEDFELDETKK</sequence>
<name>A0A4U1CSW5_9SPHI</name>